<sequence>MTRLLVLLAQSLERISKSTKVCMVASNNQDFLAPPIIHLTVWLGWYQAVVGRLQQMHTEGGNLSASLTDSQSDTLVLLHQIANDDNIDEKDVGFTLCPALPQ</sequence>
<evidence type="ECO:0000313" key="2">
    <source>
        <dbReference type="Proteomes" id="UP001153069"/>
    </source>
</evidence>
<keyword evidence="2" id="KW-1185">Reference proteome</keyword>
<reference evidence="1" key="1">
    <citation type="submission" date="2020-06" db="EMBL/GenBank/DDBJ databases">
        <authorList>
            <consortium name="Plant Systems Biology data submission"/>
        </authorList>
    </citation>
    <scope>NUCLEOTIDE SEQUENCE</scope>
    <source>
        <strain evidence="1">D6</strain>
    </source>
</reference>
<organism evidence="1 2">
    <name type="scientific">Seminavis robusta</name>
    <dbReference type="NCBI Taxonomy" id="568900"/>
    <lineage>
        <taxon>Eukaryota</taxon>
        <taxon>Sar</taxon>
        <taxon>Stramenopiles</taxon>
        <taxon>Ochrophyta</taxon>
        <taxon>Bacillariophyta</taxon>
        <taxon>Bacillariophyceae</taxon>
        <taxon>Bacillariophycidae</taxon>
        <taxon>Naviculales</taxon>
        <taxon>Naviculaceae</taxon>
        <taxon>Seminavis</taxon>
    </lineage>
</organism>
<gene>
    <name evidence="1" type="ORF">SEMRO_44_G026551.1</name>
</gene>
<comment type="caution">
    <text evidence="1">The sequence shown here is derived from an EMBL/GenBank/DDBJ whole genome shotgun (WGS) entry which is preliminary data.</text>
</comment>
<protein>
    <submittedName>
        <fullName evidence="1">Uncharacterized protein</fullName>
    </submittedName>
</protein>
<accession>A0A9N8H3Q9</accession>
<dbReference type="AlphaFoldDB" id="A0A9N8H3Q9"/>
<evidence type="ECO:0000313" key="1">
    <source>
        <dbReference type="EMBL" id="CAB9498732.1"/>
    </source>
</evidence>
<dbReference type="Proteomes" id="UP001153069">
    <property type="component" value="Unassembled WGS sequence"/>
</dbReference>
<dbReference type="EMBL" id="CAICTM010000044">
    <property type="protein sequence ID" value="CAB9498732.1"/>
    <property type="molecule type" value="Genomic_DNA"/>
</dbReference>
<proteinExistence type="predicted"/>
<name>A0A9N8H3Q9_9STRA</name>